<protein>
    <submittedName>
        <fullName evidence="1">Uncharacterized protein</fullName>
    </submittedName>
</protein>
<sequence length="111" mass="12631">ELGLPPEFKGVKRVKRGDYNKYKKQEQPMIDAINNLGTKLEKVIEHEHEHSMSLVPLTYVPPTYVKPTSTSEPTFTSTSEHTSRKLITQYDVTNIGPIISKYLVESKGKDK</sequence>
<keyword evidence="2" id="KW-1185">Reference proteome</keyword>
<evidence type="ECO:0000313" key="2">
    <source>
        <dbReference type="Proteomes" id="UP001233999"/>
    </source>
</evidence>
<accession>A0AAD7ZKX7</accession>
<reference evidence="1" key="2">
    <citation type="submission" date="2023-05" db="EMBL/GenBank/DDBJ databases">
        <authorList>
            <person name="Fouks B."/>
        </authorList>
    </citation>
    <scope>NUCLEOTIDE SEQUENCE</scope>
    <source>
        <strain evidence="1">Stay&amp;Tobe</strain>
        <tissue evidence="1">Testes</tissue>
    </source>
</reference>
<organism evidence="1 2">
    <name type="scientific">Diploptera punctata</name>
    <name type="common">Pacific beetle cockroach</name>
    <dbReference type="NCBI Taxonomy" id="6984"/>
    <lineage>
        <taxon>Eukaryota</taxon>
        <taxon>Metazoa</taxon>
        <taxon>Ecdysozoa</taxon>
        <taxon>Arthropoda</taxon>
        <taxon>Hexapoda</taxon>
        <taxon>Insecta</taxon>
        <taxon>Pterygota</taxon>
        <taxon>Neoptera</taxon>
        <taxon>Polyneoptera</taxon>
        <taxon>Dictyoptera</taxon>
        <taxon>Blattodea</taxon>
        <taxon>Blaberoidea</taxon>
        <taxon>Blaberidae</taxon>
        <taxon>Diplopterinae</taxon>
        <taxon>Diploptera</taxon>
    </lineage>
</organism>
<proteinExistence type="predicted"/>
<name>A0AAD7ZKX7_DIPPU</name>
<feature type="non-terminal residue" evidence="1">
    <location>
        <position position="111"/>
    </location>
</feature>
<reference evidence="1" key="1">
    <citation type="journal article" date="2023" name="IScience">
        <title>Live-bearing cockroach genome reveals convergent evolutionary mechanisms linked to viviparity in insects and beyond.</title>
        <authorList>
            <person name="Fouks B."/>
            <person name="Harrison M.C."/>
            <person name="Mikhailova A.A."/>
            <person name="Marchal E."/>
            <person name="English S."/>
            <person name="Carruthers M."/>
            <person name="Jennings E.C."/>
            <person name="Chiamaka E.L."/>
            <person name="Frigard R.A."/>
            <person name="Pippel M."/>
            <person name="Attardo G.M."/>
            <person name="Benoit J.B."/>
            <person name="Bornberg-Bauer E."/>
            <person name="Tobe S.S."/>
        </authorList>
    </citation>
    <scope>NUCLEOTIDE SEQUENCE</scope>
    <source>
        <strain evidence="1">Stay&amp;Tobe</strain>
    </source>
</reference>
<dbReference type="Proteomes" id="UP001233999">
    <property type="component" value="Unassembled WGS sequence"/>
</dbReference>
<evidence type="ECO:0000313" key="1">
    <source>
        <dbReference type="EMBL" id="KAJ9582624.1"/>
    </source>
</evidence>
<feature type="non-terminal residue" evidence="1">
    <location>
        <position position="1"/>
    </location>
</feature>
<dbReference type="AlphaFoldDB" id="A0AAD7ZKX7"/>
<dbReference type="EMBL" id="JASPKZ010007783">
    <property type="protein sequence ID" value="KAJ9582624.1"/>
    <property type="molecule type" value="Genomic_DNA"/>
</dbReference>
<comment type="caution">
    <text evidence="1">The sequence shown here is derived from an EMBL/GenBank/DDBJ whole genome shotgun (WGS) entry which is preliminary data.</text>
</comment>
<gene>
    <name evidence="1" type="ORF">L9F63_023030</name>
</gene>